<reference evidence="3" key="2">
    <citation type="submission" date="2022-10" db="EMBL/GenBank/DDBJ databases">
        <authorList>
            <consortium name="ENA_rothamsted_submissions"/>
            <consortium name="culmorum"/>
            <person name="King R."/>
        </authorList>
    </citation>
    <scope>NUCLEOTIDE SEQUENCE</scope>
</reference>
<dbReference type="AlphaFoldDB" id="A0A9N9RZW7"/>
<accession>A0A9N9RZW7</accession>
<feature type="compositionally biased region" description="Basic residues" evidence="1">
    <location>
        <begin position="452"/>
        <end position="464"/>
    </location>
</feature>
<sequence>MIKLILCLTAAIKLASAQYNGIIWDAEPQYQPQYSQQVIPQVQSDKNREAAEEPIVGSPLLPILPLGLGRIGGLGGLGGLPGLRFSNLNAGHFGGLMYGNSLLGAPNPMADEQAEAQYADPQVASQYQAAEYQVDPQISAQADTASYGHGGKWWWKKWANDDQSGSVVGASPCSCAQSYQNYQVASPQSYEFASPQSYSGYEAAPQNYEVAARQSYEVAAPQNYQPYQQQIYSAYQSPLPQIITDYQPSPAQGYRAQYDHQQIQPQPAGPIVQPAGTYESSEKSASEANADERSWDWSWKDDKKAGKFDKFHSKKDKFNKGGHAHIHVHPEPHYHQPSYHQPTYYHQPQYHAYTKPVYTKPAPAAAQPVQYNNYYNGYRARNMEAEKPLDSEVKTEVGQSQDLKITTTEASSNKTTTSASCYSPNELTTKTQSTTSTDERSANVVSTTTEKSKKKSKKSSRRRREVPSPSTNSKRCITFTDPIFLGLPLSGSPFSGIPLLGAPNPNAAADDSTQDLVSNPSENCERYETVKKGLFPTQIHMDNVPQDTILQFQAIPPVSGIKSLFDKISLPLKSDKLIHGNILGDTNESLDSANEASESVQVDDNNVEVPFSGNEILGSSQSQDSSQYLPQSASQISQNHVDEVVGAPNIGPNSFVSTNYGTAQQLAANVRFNLNNARNSIQMPTSHSQQVHPPTCNCNYENYHNLLNRMQSSYNHFQNEMSEIFEQFKAAESSKGSRTDSYSSPSIHADMDFNVVCKDVNTLASRPDLLAVCHELSSAPQNYPQSHQSSGNELYKNDFLSYQDYIRMISNVNANPKTLVNYGSNFPIVAAPNPMNSSPTNEETSNTVKLIKEYVRDLPDEEPQVAAENPEISEVEEVKEQVEHVDVKFSGNCSNPTDSPQPIETTQPPPSRFLGALGPDRTQQLFRATFTEPYLGAVQQENNKLWNNDALMGRIMGQVEDTYLDFVKHNENLPRIQDIRVIT</sequence>
<dbReference type="OrthoDB" id="10672775at2759"/>
<feature type="region of interest" description="Disordered" evidence="1">
    <location>
        <begin position="386"/>
        <end position="474"/>
    </location>
</feature>
<dbReference type="EMBL" id="OU895878">
    <property type="protein sequence ID" value="CAG9805981.1"/>
    <property type="molecule type" value="Genomic_DNA"/>
</dbReference>
<proteinExistence type="predicted"/>
<feature type="chain" id="PRO_5040484367" evidence="2">
    <location>
        <begin position="18"/>
        <end position="983"/>
    </location>
</feature>
<dbReference type="Proteomes" id="UP001153620">
    <property type="component" value="Chromosome 2"/>
</dbReference>
<name>A0A9N9RZW7_9DIPT</name>
<evidence type="ECO:0000256" key="1">
    <source>
        <dbReference type="SAM" id="MobiDB-lite"/>
    </source>
</evidence>
<feature type="region of interest" description="Disordered" evidence="1">
    <location>
        <begin position="599"/>
        <end position="629"/>
    </location>
</feature>
<feature type="compositionally biased region" description="Basic and acidic residues" evidence="1">
    <location>
        <begin position="386"/>
        <end position="395"/>
    </location>
</feature>
<feature type="signal peptide" evidence="2">
    <location>
        <begin position="1"/>
        <end position="17"/>
    </location>
</feature>
<keyword evidence="4" id="KW-1185">Reference proteome</keyword>
<evidence type="ECO:0000313" key="3">
    <source>
        <dbReference type="EMBL" id="CAG9805981.1"/>
    </source>
</evidence>
<keyword evidence="2" id="KW-0732">Signal</keyword>
<evidence type="ECO:0000313" key="4">
    <source>
        <dbReference type="Proteomes" id="UP001153620"/>
    </source>
</evidence>
<reference evidence="3" key="1">
    <citation type="submission" date="2022-01" db="EMBL/GenBank/DDBJ databases">
        <authorList>
            <person name="King R."/>
        </authorList>
    </citation>
    <scope>NUCLEOTIDE SEQUENCE</scope>
</reference>
<protein>
    <submittedName>
        <fullName evidence="3">Uncharacterized protein</fullName>
    </submittedName>
</protein>
<feature type="region of interest" description="Disordered" evidence="1">
    <location>
        <begin position="266"/>
        <end position="294"/>
    </location>
</feature>
<evidence type="ECO:0000256" key="2">
    <source>
        <dbReference type="SAM" id="SignalP"/>
    </source>
</evidence>
<feature type="compositionally biased region" description="Polar residues" evidence="1">
    <location>
        <begin position="617"/>
        <end position="629"/>
    </location>
</feature>
<organism evidence="3 4">
    <name type="scientific">Chironomus riparius</name>
    <dbReference type="NCBI Taxonomy" id="315576"/>
    <lineage>
        <taxon>Eukaryota</taxon>
        <taxon>Metazoa</taxon>
        <taxon>Ecdysozoa</taxon>
        <taxon>Arthropoda</taxon>
        <taxon>Hexapoda</taxon>
        <taxon>Insecta</taxon>
        <taxon>Pterygota</taxon>
        <taxon>Neoptera</taxon>
        <taxon>Endopterygota</taxon>
        <taxon>Diptera</taxon>
        <taxon>Nematocera</taxon>
        <taxon>Chironomoidea</taxon>
        <taxon>Chironomidae</taxon>
        <taxon>Chironominae</taxon>
        <taxon>Chironomus</taxon>
    </lineage>
</organism>
<feature type="compositionally biased region" description="Low complexity" evidence="1">
    <location>
        <begin position="406"/>
        <end position="420"/>
    </location>
</feature>
<feature type="compositionally biased region" description="Basic and acidic residues" evidence="1">
    <location>
        <begin position="280"/>
        <end position="294"/>
    </location>
</feature>
<gene>
    <name evidence="3" type="ORF">CHIRRI_LOCUS8847</name>
</gene>